<gene>
    <name evidence="1" type="ORF">FHX72_001345</name>
</gene>
<name>A0A7W4UMP5_9MICO</name>
<dbReference type="EMBL" id="JACHWJ010000001">
    <property type="protein sequence ID" value="MBB2957233.1"/>
    <property type="molecule type" value="Genomic_DNA"/>
</dbReference>
<sequence length="107" mass="12215">MSAITPTKKPVGWSVDGQGRRRRVYDAPKTPFQRLLEAGVLSHTQERMLRAQYAKLNPVELTRDIVRYQDMLITKARWKTEVLTAEVADAQKSRRKRQAGGVKIHSA</sequence>
<evidence type="ECO:0000313" key="2">
    <source>
        <dbReference type="Proteomes" id="UP000545286"/>
    </source>
</evidence>
<dbReference type="RefSeq" id="WP_183623796.1">
    <property type="nucleotide sequence ID" value="NZ_JACHWJ010000001.1"/>
</dbReference>
<evidence type="ECO:0000313" key="1">
    <source>
        <dbReference type="EMBL" id="MBB2957233.1"/>
    </source>
</evidence>
<reference evidence="1 2" key="1">
    <citation type="submission" date="2020-08" db="EMBL/GenBank/DDBJ databases">
        <title>Sequencing the genomes of 1000 actinobacteria strains.</title>
        <authorList>
            <person name="Klenk H.-P."/>
        </authorList>
    </citation>
    <scope>NUCLEOTIDE SEQUENCE [LARGE SCALE GENOMIC DNA]</scope>
    <source>
        <strain evidence="1 2">DSM 20419</strain>
    </source>
</reference>
<proteinExistence type="predicted"/>
<comment type="caution">
    <text evidence="1">The sequence shown here is derived from an EMBL/GenBank/DDBJ whole genome shotgun (WGS) entry which is preliminary data.</text>
</comment>
<keyword evidence="2" id="KW-1185">Reference proteome</keyword>
<accession>A0A7W4UMP5</accession>
<dbReference type="Proteomes" id="UP000545286">
    <property type="component" value="Unassembled WGS sequence"/>
</dbReference>
<organism evidence="1 2">
    <name type="scientific">Pseudoclavibacter helvolus</name>
    <dbReference type="NCBI Taxonomy" id="255205"/>
    <lineage>
        <taxon>Bacteria</taxon>
        <taxon>Bacillati</taxon>
        <taxon>Actinomycetota</taxon>
        <taxon>Actinomycetes</taxon>
        <taxon>Micrococcales</taxon>
        <taxon>Microbacteriaceae</taxon>
        <taxon>Pseudoclavibacter</taxon>
    </lineage>
</organism>
<protein>
    <submittedName>
        <fullName evidence="1">Uncharacterized protein</fullName>
    </submittedName>
</protein>
<dbReference type="AlphaFoldDB" id="A0A7W4UMP5"/>